<keyword evidence="5" id="KW-1185">Reference proteome</keyword>
<keyword evidence="1" id="KW-0862">Zinc</keyword>
<evidence type="ECO:0000259" key="3">
    <source>
        <dbReference type="PROSITE" id="PS50158"/>
    </source>
</evidence>
<evidence type="ECO:0000313" key="5">
    <source>
        <dbReference type="Proteomes" id="UP001337655"/>
    </source>
</evidence>
<dbReference type="Proteomes" id="UP001337655">
    <property type="component" value="Unassembled WGS sequence"/>
</dbReference>
<keyword evidence="1" id="KW-0479">Metal-binding</keyword>
<dbReference type="AlphaFoldDB" id="A0AAV9P9B0"/>
<dbReference type="InterPro" id="IPR036875">
    <property type="entry name" value="Znf_CCHC_sf"/>
</dbReference>
<evidence type="ECO:0000313" key="4">
    <source>
        <dbReference type="EMBL" id="KAK5168255.1"/>
    </source>
</evidence>
<reference evidence="4 5" key="1">
    <citation type="submission" date="2023-08" db="EMBL/GenBank/DDBJ databases">
        <title>Black Yeasts Isolated from many extreme environments.</title>
        <authorList>
            <person name="Coleine C."/>
            <person name="Stajich J.E."/>
            <person name="Selbmann L."/>
        </authorList>
    </citation>
    <scope>NUCLEOTIDE SEQUENCE [LARGE SCALE GENOMIC DNA]</scope>
    <source>
        <strain evidence="4 5">CCFEE 5935</strain>
    </source>
</reference>
<dbReference type="GO" id="GO:0008270">
    <property type="term" value="F:zinc ion binding"/>
    <property type="evidence" value="ECO:0007669"/>
    <property type="project" value="UniProtKB-KW"/>
</dbReference>
<feature type="domain" description="CCHC-type" evidence="3">
    <location>
        <begin position="32"/>
        <end position="46"/>
    </location>
</feature>
<dbReference type="RefSeq" id="XP_064657865.1">
    <property type="nucleotide sequence ID" value="XM_064804064.1"/>
</dbReference>
<comment type="caution">
    <text evidence="4">The sequence shown here is derived from an EMBL/GenBank/DDBJ whole genome shotgun (WGS) entry which is preliminary data.</text>
</comment>
<evidence type="ECO:0000256" key="1">
    <source>
        <dbReference type="PROSITE-ProRule" id="PRU00047"/>
    </source>
</evidence>
<dbReference type="GeneID" id="89928163"/>
<name>A0AAV9P9B0_9PEZI</name>
<dbReference type="GO" id="GO:0003676">
    <property type="term" value="F:nucleic acid binding"/>
    <property type="evidence" value="ECO:0007669"/>
    <property type="project" value="InterPro"/>
</dbReference>
<evidence type="ECO:0000256" key="2">
    <source>
        <dbReference type="SAM" id="MobiDB-lite"/>
    </source>
</evidence>
<accession>A0AAV9P9B0</accession>
<dbReference type="SUPFAM" id="SSF57756">
    <property type="entry name" value="Retrovirus zinc finger-like domains"/>
    <property type="match status" value="1"/>
</dbReference>
<keyword evidence="1" id="KW-0863">Zinc-finger</keyword>
<dbReference type="InterPro" id="IPR001878">
    <property type="entry name" value="Znf_CCHC"/>
</dbReference>
<feature type="region of interest" description="Disordered" evidence="2">
    <location>
        <begin position="1"/>
        <end position="24"/>
    </location>
</feature>
<feature type="compositionally biased region" description="Pro residues" evidence="2">
    <location>
        <begin position="1"/>
        <end position="11"/>
    </location>
</feature>
<sequence length="493" mass="56641">MEPRSPSTPPPDDGKGISTAHVKSSKLRAQGRCFKCWKKGHIAKHCHSTRRSSTGLQDLPVELLDLICGHLVEVPGWIPRPQEMFDLRLTSRVIQTKTLDFFGRVAFRMVHLRFSYRGLQQVVAISEHPQFTLKVQSIFCHERNQCLSGEEYDEAQEEIQSSDTSSKRRHKLQRQTRRAEFEQTDKSFVQRSATDGIMLVLAFQRFVNLKELLTSCVDGREERASIRRKHNGEGFSTDRMFSVLLSSAAHANLKLESLRTVWGQFADYEEGLSISTLSMPREVVCCLSEIRRLQLLLDTRTTLYRTTFLSHCPLLRQIRLEFDNGWEDTEGIFAAIAARIQLSRLENLSLSGVRCSGDVLFKFLQSHSTLCTLRLENLGIIGRTSYASIHKMLSEAHVHLRSFHSFQIAQNSLRVYLETLGDIESKPYRWDFSNQPLDFFDDFEVVSSPARYSWTAEAWEGAQQRLALMSEDLAVSDLTYHPDRVLGGYWWNR</sequence>
<dbReference type="PROSITE" id="PS50158">
    <property type="entry name" value="ZF_CCHC"/>
    <property type="match status" value="1"/>
</dbReference>
<feature type="region of interest" description="Disordered" evidence="2">
    <location>
        <begin position="157"/>
        <end position="177"/>
    </location>
</feature>
<feature type="compositionally biased region" description="Basic residues" evidence="2">
    <location>
        <begin position="167"/>
        <end position="176"/>
    </location>
</feature>
<proteinExistence type="predicted"/>
<protein>
    <recommendedName>
        <fullName evidence="3">CCHC-type domain-containing protein</fullName>
    </recommendedName>
</protein>
<dbReference type="InterPro" id="IPR032675">
    <property type="entry name" value="LRR_dom_sf"/>
</dbReference>
<dbReference type="SUPFAM" id="SSF52047">
    <property type="entry name" value="RNI-like"/>
    <property type="match status" value="1"/>
</dbReference>
<dbReference type="EMBL" id="JAVRRT010000010">
    <property type="protein sequence ID" value="KAK5168255.1"/>
    <property type="molecule type" value="Genomic_DNA"/>
</dbReference>
<organism evidence="4 5">
    <name type="scientific">Saxophila tyrrhenica</name>
    <dbReference type="NCBI Taxonomy" id="1690608"/>
    <lineage>
        <taxon>Eukaryota</taxon>
        <taxon>Fungi</taxon>
        <taxon>Dikarya</taxon>
        <taxon>Ascomycota</taxon>
        <taxon>Pezizomycotina</taxon>
        <taxon>Dothideomycetes</taxon>
        <taxon>Dothideomycetidae</taxon>
        <taxon>Mycosphaerellales</taxon>
        <taxon>Extremaceae</taxon>
        <taxon>Saxophila</taxon>
    </lineage>
</organism>
<dbReference type="Gene3D" id="3.80.10.10">
    <property type="entry name" value="Ribonuclease Inhibitor"/>
    <property type="match status" value="1"/>
</dbReference>
<gene>
    <name evidence="4" type="ORF">LTR77_006824</name>
</gene>